<dbReference type="GO" id="GO:0008831">
    <property type="term" value="F:dTDP-4-dehydrorhamnose reductase activity"/>
    <property type="evidence" value="ECO:0007669"/>
    <property type="project" value="UniProtKB-EC"/>
</dbReference>
<dbReference type="Proteomes" id="UP000639004">
    <property type="component" value="Unassembled WGS sequence"/>
</dbReference>
<dbReference type="Gene3D" id="3.40.50.720">
    <property type="entry name" value="NAD(P)-binding Rossmann-like Domain"/>
    <property type="match status" value="1"/>
</dbReference>
<comment type="cofactor">
    <cofactor evidence="6">
        <name>Mg(2+)</name>
        <dbReference type="ChEBI" id="CHEBI:18420"/>
    </cofactor>
    <text evidence="6">Binds 1 Mg(2+) ion per monomer.</text>
</comment>
<dbReference type="InterPro" id="IPR005913">
    <property type="entry name" value="dTDP_dehydrorham_reduct"/>
</dbReference>
<evidence type="ECO:0000256" key="6">
    <source>
        <dbReference type="RuleBase" id="RU364082"/>
    </source>
</evidence>
<evidence type="ECO:0000256" key="3">
    <source>
        <dbReference type="ARBA" id="ARBA00012929"/>
    </source>
</evidence>
<sequence>MKVLLTGARGQLGSCFQDRLPEGWHVWATDSDVLDITDFETVRRAVLEYQPDFVVNAAAFTAVDKAEADHEISTLINEVGPKNLAQAANEVGARLVHISTDYVFDGEASTPYIETALTNPLGVYGKTKLGGEIGVLNIQPEALIIRTAWVFSEYGNNFVKTMLRLAKDRDALGVVSDQFGCPTYAGDIAQAIIILLQRESDGGIYHFCGDEIVSWNEFAEVIFASALRQGVLAKKPIVNGITTEQYPTPAKRPKYSVLDCEKIKSQGVTLSLWKQRVDDVISVCHSE</sequence>
<evidence type="ECO:0000313" key="9">
    <source>
        <dbReference type="Proteomes" id="UP000639004"/>
    </source>
</evidence>
<keyword evidence="6 8" id="KW-0560">Oxidoreductase</keyword>
<evidence type="ECO:0000256" key="5">
    <source>
        <dbReference type="ARBA" id="ARBA00048200"/>
    </source>
</evidence>
<dbReference type="EC" id="1.1.1.133" evidence="3 6"/>
<comment type="catalytic activity">
    <reaction evidence="5 6">
        <text>dTDP-beta-L-rhamnose + NADP(+) = dTDP-4-dehydro-beta-L-rhamnose + NADPH + H(+)</text>
        <dbReference type="Rhea" id="RHEA:21796"/>
        <dbReference type="ChEBI" id="CHEBI:15378"/>
        <dbReference type="ChEBI" id="CHEBI:57510"/>
        <dbReference type="ChEBI" id="CHEBI:57783"/>
        <dbReference type="ChEBI" id="CHEBI:58349"/>
        <dbReference type="ChEBI" id="CHEBI:62830"/>
        <dbReference type="EC" id="1.1.1.133"/>
    </reaction>
</comment>
<reference evidence="8 9" key="1">
    <citation type="submission" date="2020-12" db="EMBL/GenBank/DDBJ databases">
        <title>Enhanced detection system for hospital associated transmission using whole genome sequencing surveillance.</title>
        <authorList>
            <person name="Harrison L.H."/>
            <person name="Van Tyne D."/>
            <person name="Marsh J.W."/>
            <person name="Griffith M.P."/>
            <person name="Snyder D.J."/>
            <person name="Cooper V.S."/>
            <person name="Mustapha M."/>
        </authorList>
    </citation>
    <scope>NUCLEOTIDE SEQUENCE [LARGE SCALE GENOMIC DNA]</scope>
    <source>
        <strain evidence="8 9">SER00238</strain>
    </source>
</reference>
<evidence type="ECO:0000256" key="2">
    <source>
        <dbReference type="ARBA" id="ARBA00010944"/>
    </source>
</evidence>
<dbReference type="CDD" id="cd05254">
    <property type="entry name" value="dTDP_HR_like_SDR_e"/>
    <property type="match status" value="1"/>
</dbReference>
<accession>A0ABS0U2K4</accession>
<keyword evidence="9" id="KW-1185">Reference proteome</keyword>
<name>A0ABS0U2K4_SERPR</name>
<dbReference type="NCBIfam" id="TIGR01214">
    <property type="entry name" value="rmlD"/>
    <property type="match status" value="1"/>
</dbReference>
<gene>
    <name evidence="8" type="primary">rfbD</name>
    <name evidence="8" type="ORF">JEQ07_25760</name>
</gene>
<evidence type="ECO:0000256" key="1">
    <source>
        <dbReference type="ARBA" id="ARBA00004781"/>
    </source>
</evidence>
<dbReference type="EMBL" id="JAEHSL010000091">
    <property type="protein sequence ID" value="MBI6183776.1"/>
    <property type="molecule type" value="Genomic_DNA"/>
</dbReference>
<comment type="similarity">
    <text evidence="2 6">Belongs to the dTDP-4-dehydrorhamnose reductase family.</text>
</comment>
<evidence type="ECO:0000259" key="7">
    <source>
        <dbReference type="Pfam" id="PF04321"/>
    </source>
</evidence>
<feature type="domain" description="RmlD-like substrate binding" evidence="7">
    <location>
        <begin position="1"/>
        <end position="282"/>
    </location>
</feature>
<dbReference type="InterPro" id="IPR029903">
    <property type="entry name" value="RmlD-like-bd"/>
</dbReference>
<dbReference type="PANTHER" id="PTHR10491">
    <property type="entry name" value="DTDP-4-DEHYDRORHAMNOSE REDUCTASE"/>
    <property type="match status" value="1"/>
</dbReference>
<evidence type="ECO:0000256" key="4">
    <source>
        <dbReference type="ARBA" id="ARBA00017099"/>
    </source>
</evidence>
<proteinExistence type="inferred from homology"/>
<protein>
    <recommendedName>
        <fullName evidence="4 6">dTDP-4-dehydrorhamnose reductase</fullName>
        <ecNumber evidence="3 6">1.1.1.133</ecNumber>
    </recommendedName>
</protein>
<comment type="pathway">
    <text evidence="1 6">Carbohydrate biosynthesis; dTDP-L-rhamnose biosynthesis.</text>
</comment>
<dbReference type="Gene3D" id="3.90.25.10">
    <property type="entry name" value="UDP-galactose 4-epimerase, domain 1"/>
    <property type="match status" value="1"/>
</dbReference>
<dbReference type="Pfam" id="PF04321">
    <property type="entry name" value="RmlD_sub_bind"/>
    <property type="match status" value="1"/>
</dbReference>
<comment type="function">
    <text evidence="6">Catalyzes the reduction of dTDP-6-deoxy-L-lyxo-4-hexulose to yield dTDP-L-rhamnose.</text>
</comment>
<dbReference type="InterPro" id="IPR036291">
    <property type="entry name" value="NAD(P)-bd_dom_sf"/>
</dbReference>
<dbReference type="PANTHER" id="PTHR10491:SF4">
    <property type="entry name" value="METHIONINE ADENOSYLTRANSFERASE 2 SUBUNIT BETA"/>
    <property type="match status" value="1"/>
</dbReference>
<dbReference type="RefSeq" id="WP_198642838.1">
    <property type="nucleotide sequence ID" value="NZ_JAEHSL010000091.1"/>
</dbReference>
<keyword evidence="6" id="KW-0521">NADP</keyword>
<evidence type="ECO:0000313" key="8">
    <source>
        <dbReference type="EMBL" id="MBI6183776.1"/>
    </source>
</evidence>
<comment type="caution">
    <text evidence="8">The sequence shown here is derived from an EMBL/GenBank/DDBJ whole genome shotgun (WGS) entry which is preliminary data.</text>
</comment>
<organism evidence="8 9">
    <name type="scientific">Serratia proteamaculans</name>
    <dbReference type="NCBI Taxonomy" id="28151"/>
    <lineage>
        <taxon>Bacteria</taxon>
        <taxon>Pseudomonadati</taxon>
        <taxon>Pseudomonadota</taxon>
        <taxon>Gammaproteobacteria</taxon>
        <taxon>Enterobacterales</taxon>
        <taxon>Yersiniaceae</taxon>
        <taxon>Serratia</taxon>
    </lineage>
</organism>
<dbReference type="SUPFAM" id="SSF51735">
    <property type="entry name" value="NAD(P)-binding Rossmann-fold domains"/>
    <property type="match status" value="1"/>
</dbReference>